<accession>A0ABR4NIS9</accession>
<keyword evidence="1" id="KW-0812">Transmembrane</keyword>
<keyword evidence="4" id="KW-1185">Reference proteome</keyword>
<dbReference type="PANTHER" id="PTHR12959:SF11">
    <property type="entry name" value="GPI TRANSAMIDASE COMPONENT PIG-T"/>
    <property type="match status" value="1"/>
</dbReference>
<dbReference type="PANTHER" id="PTHR12959">
    <property type="entry name" value="GPI TRANSAMIDASE COMPONENT PIG-T-RELATED"/>
    <property type="match status" value="1"/>
</dbReference>
<dbReference type="Pfam" id="PF04113">
    <property type="entry name" value="Gpi16"/>
    <property type="match status" value="1"/>
</dbReference>
<gene>
    <name evidence="3" type="primary">GPI16</name>
    <name evidence="3" type="ORF">HK105_201067</name>
</gene>
<dbReference type="EMBL" id="JADGIZ020000003">
    <property type="protein sequence ID" value="KAL2919422.1"/>
    <property type="molecule type" value="Genomic_DNA"/>
</dbReference>
<feature type="chain" id="PRO_5045517173" evidence="2">
    <location>
        <begin position="29"/>
        <end position="567"/>
    </location>
</feature>
<keyword evidence="1" id="KW-1133">Transmembrane helix</keyword>
<keyword evidence="2" id="KW-0732">Signal</keyword>
<name>A0ABR4NIS9_9FUNG</name>
<feature type="transmembrane region" description="Helical" evidence="1">
    <location>
        <begin position="522"/>
        <end position="543"/>
    </location>
</feature>
<feature type="signal peptide" evidence="2">
    <location>
        <begin position="1"/>
        <end position="28"/>
    </location>
</feature>
<evidence type="ECO:0000313" key="4">
    <source>
        <dbReference type="Proteomes" id="UP001527925"/>
    </source>
</evidence>
<organism evidence="3 4">
    <name type="scientific">Polyrhizophydium stewartii</name>
    <dbReference type="NCBI Taxonomy" id="2732419"/>
    <lineage>
        <taxon>Eukaryota</taxon>
        <taxon>Fungi</taxon>
        <taxon>Fungi incertae sedis</taxon>
        <taxon>Chytridiomycota</taxon>
        <taxon>Chytridiomycota incertae sedis</taxon>
        <taxon>Chytridiomycetes</taxon>
        <taxon>Rhizophydiales</taxon>
        <taxon>Rhizophydiales incertae sedis</taxon>
        <taxon>Polyrhizophydium</taxon>
    </lineage>
</organism>
<protein>
    <submittedName>
        <fullName evidence="3">Subunit of the glycosylphosphatidylinositol transamidase complex-like protein</fullName>
    </submittedName>
</protein>
<comment type="caution">
    <text evidence="3">The sequence shown here is derived from an EMBL/GenBank/DDBJ whole genome shotgun (WGS) entry which is preliminary data.</text>
</comment>
<evidence type="ECO:0000313" key="3">
    <source>
        <dbReference type="EMBL" id="KAL2919422.1"/>
    </source>
</evidence>
<sequence>MIAPRAAAALALAAVLAVLALAPAPARAGSDLAHAAPATGLEPYRESLHVSQLPDGKVFALFSFDRTIRLGFPDGRHTTHYGLMPRSIGEVFQAFDVRELHLTFTQGRWDLDRWGHSPASAPSGVELWAWLNSTNVDAKWKGLTNALAGLFCASLNFIDQAVTTEPLLSFDPEGDISRKSGFQIRYGSLPREAVCTENLTPWAKLLPCQTKSGIADLLNAYRIFDGNFQSMGVHLTPKCATPDCSDTIFEFRQTFAVVLDNERINARRDWSFQTLFQRHIHTTCPFAASTTVHLHLNKLEHESVYILPTANAFSDTPTSIDRYFTVTQTPFFLDVHWEPENLNSRNPRLAPVKTHRYLSGVGQERGAIVVDFTNDLPTPMRATYFDSIPFILKMYLHTLRVVQRAGGNESTDASGIVRETFFQPAMDRLRPNVLELSLVLPPKSKTTISIDFDCTFLKYTEHHPDANHGFELGVGVLTLESNPFPPISDPESAAATPPDQPVRIYTESLLVRLPTPDFSMPYNVITLTCTLLALFFGSVFNMLTRGLRPVPIAGKSLLDRFRRSRKA</sequence>
<reference evidence="3 4" key="1">
    <citation type="submission" date="2023-09" db="EMBL/GenBank/DDBJ databases">
        <title>Pangenome analysis of Batrachochytrium dendrobatidis and related Chytrids.</title>
        <authorList>
            <person name="Yacoub M.N."/>
            <person name="Stajich J.E."/>
            <person name="James T.Y."/>
        </authorList>
    </citation>
    <scope>NUCLEOTIDE SEQUENCE [LARGE SCALE GENOMIC DNA]</scope>
    <source>
        <strain evidence="3 4">JEL0888</strain>
    </source>
</reference>
<keyword evidence="1" id="KW-0472">Membrane</keyword>
<dbReference type="InterPro" id="IPR007245">
    <property type="entry name" value="PIG-T"/>
</dbReference>
<evidence type="ECO:0000256" key="2">
    <source>
        <dbReference type="SAM" id="SignalP"/>
    </source>
</evidence>
<proteinExistence type="predicted"/>
<dbReference type="Proteomes" id="UP001527925">
    <property type="component" value="Unassembled WGS sequence"/>
</dbReference>
<evidence type="ECO:0000256" key="1">
    <source>
        <dbReference type="SAM" id="Phobius"/>
    </source>
</evidence>